<sequence>MEMGGGTEEEDDARREDALAAAPLLQSGFKSSKVSQSQLDKFRELHNRRLQIKEGSKDRRKSRGNANGNAKGQKKEVDVKVCKEKDTTALPEDSNIPMAKGKSHLSPMQLSTEEDQAQSHPSAAAVDLLCQLVSGKRRLLRPCIITDLTTLSVAYYDQQHNSLSLSSKT</sequence>
<dbReference type="PANTHER" id="PTHR14386">
    <property type="entry name" value="PROTEIN FAM204A"/>
    <property type="match status" value="1"/>
</dbReference>
<protein>
    <submittedName>
        <fullName evidence="2">Uncharacterized protein</fullName>
    </submittedName>
</protein>
<dbReference type="InterPro" id="IPR037690">
    <property type="entry name" value="FAM204A"/>
</dbReference>
<keyword evidence="3" id="KW-1185">Reference proteome</keyword>
<comment type="caution">
    <text evidence="2">The sequence shown here is derived from an EMBL/GenBank/DDBJ whole genome shotgun (WGS) entry which is preliminary data.</text>
</comment>
<gene>
    <name evidence="2" type="ORF">Taro_006708</name>
</gene>
<dbReference type="EMBL" id="NMUH01000202">
    <property type="protein sequence ID" value="MQL74353.1"/>
    <property type="molecule type" value="Genomic_DNA"/>
</dbReference>
<evidence type="ECO:0000256" key="1">
    <source>
        <dbReference type="SAM" id="MobiDB-lite"/>
    </source>
</evidence>
<name>A0A843TY71_COLES</name>
<evidence type="ECO:0000313" key="2">
    <source>
        <dbReference type="EMBL" id="MQL74353.1"/>
    </source>
</evidence>
<accession>A0A843TY71</accession>
<evidence type="ECO:0000313" key="3">
    <source>
        <dbReference type="Proteomes" id="UP000652761"/>
    </source>
</evidence>
<dbReference type="Proteomes" id="UP000652761">
    <property type="component" value="Unassembled WGS sequence"/>
</dbReference>
<feature type="compositionally biased region" description="Basic and acidic residues" evidence="1">
    <location>
        <begin position="40"/>
        <end position="57"/>
    </location>
</feature>
<feature type="compositionally biased region" description="Polar residues" evidence="1">
    <location>
        <begin position="28"/>
        <end position="39"/>
    </location>
</feature>
<feature type="compositionally biased region" description="Basic and acidic residues" evidence="1">
    <location>
        <begin position="73"/>
        <end position="87"/>
    </location>
</feature>
<dbReference type="PANTHER" id="PTHR14386:SF2">
    <property type="entry name" value="PROTEIN FAM204A"/>
    <property type="match status" value="1"/>
</dbReference>
<organism evidence="2 3">
    <name type="scientific">Colocasia esculenta</name>
    <name type="common">Wild taro</name>
    <name type="synonym">Arum esculentum</name>
    <dbReference type="NCBI Taxonomy" id="4460"/>
    <lineage>
        <taxon>Eukaryota</taxon>
        <taxon>Viridiplantae</taxon>
        <taxon>Streptophyta</taxon>
        <taxon>Embryophyta</taxon>
        <taxon>Tracheophyta</taxon>
        <taxon>Spermatophyta</taxon>
        <taxon>Magnoliopsida</taxon>
        <taxon>Liliopsida</taxon>
        <taxon>Araceae</taxon>
        <taxon>Aroideae</taxon>
        <taxon>Colocasieae</taxon>
        <taxon>Colocasia</taxon>
    </lineage>
</organism>
<proteinExistence type="predicted"/>
<dbReference type="AlphaFoldDB" id="A0A843TY71"/>
<reference evidence="2" key="1">
    <citation type="submission" date="2017-07" db="EMBL/GenBank/DDBJ databases">
        <title>Taro Niue Genome Assembly and Annotation.</title>
        <authorList>
            <person name="Atibalentja N."/>
            <person name="Keating K."/>
            <person name="Fields C.J."/>
        </authorList>
    </citation>
    <scope>NUCLEOTIDE SEQUENCE</scope>
    <source>
        <strain evidence="2">Niue_2</strain>
        <tissue evidence="2">Leaf</tissue>
    </source>
</reference>
<feature type="region of interest" description="Disordered" evidence="1">
    <location>
        <begin position="1"/>
        <end position="119"/>
    </location>
</feature>
<dbReference type="OrthoDB" id="639110at2759"/>